<feature type="region of interest" description="Disordered" evidence="1">
    <location>
        <begin position="2262"/>
        <end position="2286"/>
    </location>
</feature>
<feature type="region of interest" description="Disordered" evidence="1">
    <location>
        <begin position="790"/>
        <end position="815"/>
    </location>
</feature>
<feature type="compositionally biased region" description="Basic and acidic residues" evidence="1">
    <location>
        <begin position="494"/>
        <end position="511"/>
    </location>
</feature>
<feature type="compositionally biased region" description="Basic and acidic residues" evidence="1">
    <location>
        <begin position="1587"/>
        <end position="1608"/>
    </location>
</feature>
<dbReference type="OrthoDB" id="2429596at2759"/>
<feature type="region of interest" description="Disordered" evidence="1">
    <location>
        <begin position="1574"/>
        <end position="1622"/>
    </location>
</feature>
<feature type="compositionally biased region" description="Basic and acidic residues" evidence="1">
    <location>
        <begin position="1953"/>
        <end position="1962"/>
    </location>
</feature>
<feature type="compositionally biased region" description="Basic and acidic residues" evidence="1">
    <location>
        <begin position="366"/>
        <end position="386"/>
    </location>
</feature>
<feature type="region of interest" description="Disordered" evidence="1">
    <location>
        <begin position="1987"/>
        <end position="2249"/>
    </location>
</feature>
<feature type="compositionally biased region" description="Low complexity" evidence="1">
    <location>
        <begin position="1837"/>
        <end position="1854"/>
    </location>
</feature>
<feature type="compositionally biased region" description="Basic residues" evidence="1">
    <location>
        <begin position="2264"/>
        <end position="2273"/>
    </location>
</feature>
<feature type="region of interest" description="Disordered" evidence="1">
    <location>
        <begin position="108"/>
        <end position="164"/>
    </location>
</feature>
<keyword evidence="3" id="KW-1185">Reference proteome</keyword>
<dbReference type="EMBL" id="JAAAHY010000417">
    <property type="protein sequence ID" value="KAF9964020.1"/>
    <property type="molecule type" value="Genomic_DNA"/>
</dbReference>
<feature type="compositionally biased region" description="Basic and acidic residues" evidence="1">
    <location>
        <begin position="108"/>
        <end position="123"/>
    </location>
</feature>
<feature type="compositionally biased region" description="Polar residues" evidence="1">
    <location>
        <begin position="1661"/>
        <end position="1677"/>
    </location>
</feature>
<feature type="compositionally biased region" description="Polar residues" evidence="1">
    <location>
        <begin position="2420"/>
        <end position="2440"/>
    </location>
</feature>
<feature type="compositionally biased region" description="Basic and acidic residues" evidence="1">
    <location>
        <begin position="2356"/>
        <end position="2365"/>
    </location>
</feature>
<gene>
    <name evidence="2" type="ORF">BGZ70_007026</name>
</gene>
<evidence type="ECO:0000313" key="3">
    <source>
        <dbReference type="Proteomes" id="UP000738359"/>
    </source>
</evidence>
<name>A0A9P6M3D0_MORAP</name>
<feature type="region of interest" description="Disordered" evidence="1">
    <location>
        <begin position="993"/>
        <end position="1031"/>
    </location>
</feature>
<feature type="compositionally biased region" description="Polar residues" evidence="1">
    <location>
        <begin position="1825"/>
        <end position="1836"/>
    </location>
</feature>
<comment type="caution">
    <text evidence="2">The sequence shown here is derived from an EMBL/GenBank/DDBJ whole genome shotgun (WGS) entry which is preliminary data.</text>
</comment>
<feature type="region of interest" description="Disordered" evidence="1">
    <location>
        <begin position="1"/>
        <end position="80"/>
    </location>
</feature>
<feature type="region of interest" description="Disordered" evidence="1">
    <location>
        <begin position="910"/>
        <end position="939"/>
    </location>
</feature>
<feature type="region of interest" description="Disordered" evidence="1">
    <location>
        <begin position="1240"/>
        <end position="1260"/>
    </location>
</feature>
<dbReference type="Proteomes" id="UP000738359">
    <property type="component" value="Unassembled WGS sequence"/>
</dbReference>
<feature type="compositionally biased region" description="Polar residues" evidence="1">
    <location>
        <begin position="1249"/>
        <end position="1260"/>
    </location>
</feature>
<feature type="compositionally biased region" description="Basic and acidic residues" evidence="1">
    <location>
        <begin position="1408"/>
        <end position="1419"/>
    </location>
</feature>
<feature type="compositionally biased region" description="Low complexity" evidence="1">
    <location>
        <begin position="1929"/>
        <end position="1951"/>
    </location>
</feature>
<feature type="compositionally biased region" description="Gly residues" evidence="1">
    <location>
        <begin position="2443"/>
        <end position="2462"/>
    </location>
</feature>
<organism evidence="2 3">
    <name type="scientific">Mortierella alpina</name>
    <name type="common">Oleaginous fungus</name>
    <name type="synonym">Mortierella renispora</name>
    <dbReference type="NCBI Taxonomy" id="64518"/>
    <lineage>
        <taxon>Eukaryota</taxon>
        <taxon>Fungi</taxon>
        <taxon>Fungi incertae sedis</taxon>
        <taxon>Mucoromycota</taxon>
        <taxon>Mortierellomycotina</taxon>
        <taxon>Mortierellomycetes</taxon>
        <taxon>Mortierellales</taxon>
        <taxon>Mortierellaceae</taxon>
        <taxon>Mortierella</taxon>
    </lineage>
</organism>
<feature type="compositionally biased region" description="Low complexity" evidence="1">
    <location>
        <begin position="2026"/>
        <end position="2044"/>
    </location>
</feature>
<feature type="region of interest" description="Disordered" evidence="1">
    <location>
        <begin position="2356"/>
        <end position="2399"/>
    </location>
</feature>
<feature type="compositionally biased region" description="Polar residues" evidence="1">
    <location>
        <begin position="532"/>
        <end position="541"/>
    </location>
</feature>
<feature type="compositionally biased region" description="Low complexity" evidence="1">
    <location>
        <begin position="60"/>
        <end position="70"/>
    </location>
</feature>
<feature type="region of interest" description="Disordered" evidence="1">
    <location>
        <begin position="1634"/>
        <end position="1890"/>
    </location>
</feature>
<feature type="compositionally biased region" description="Polar residues" evidence="1">
    <location>
        <begin position="1439"/>
        <end position="1457"/>
    </location>
</feature>
<feature type="compositionally biased region" description="Polar residues" evidence="1">
    <location>
        <begin position="1999"/>
        <end position="2016"/>
    </location>
</feature>
<feature type="region of interest" description="Disordered" evidence="1">
    <location>
        <begin position="275"/>
        <end position="567"/>
    </location>
</feature>
<feature type="compositionally biased region" description="Basic and acidic residues" evidence="1">
    <location>
        <begin position="302"/>
        <end position="326"/>
    </location>
</feature>
<sequence>MATSSHEPPHQEQHLHDSEYTSDSSDEFASASEGDDDLPWEPVVIRSPMVSRQSPLLVQTTSTSTRSRSTPKLRERVRQSPVLHSRIVRAYLDPNASSAYQHASPEFVREAWLQEHQETHRESSEEDEEEEKHRQDPLPDQRVPSLTPLQSYHHPAPVPITAPAAAPSYDIPPMNAAQSDLLEANDSWGFDDTLDIGQVAQEDQEESCRAFDGPMVVPDSAPPAQFSAVVRDVHSPESTTTSMIPQNYELDLEDEDAWGGDDQLMDLVEAEIQSTFAPHPVVQAEEEMEEDEAEVQLNEQDDWNRQQYDDEHVSAQEHESMDEFERAPGGQQLHQTNVSDEEIIQSDQNPFISPEDIHHQGQGVDSDLHQSSAHDNHPGDNSRLEDIASVELLDQLGPEAAWHEDEASEQSLAHEVLHHPTVNENLEMDTQQESEATSRRDTHAAPLQESHSKEEMSTGSDVEEAEASWGFDMDQVIDIEAYPIEEAPSPQMGLHDDSHHSADNVEQHHSQGLETAQVNATQSLPEARDAPSPQTSFQIDHSSVAPEQVLHQNAQGSDDENDSEVREIMQAAQHNPFIGSDECPQTGQSSVALSSIISDNELAMGNEDGRTSADVAQPTHSHGEASFLDNAPVVSHLSIMQDTPPEPLESASLNTAYEQQESSKVAQDLGGVASDSEGSDIYGDLSTARSGINASSNRLNEILDDDDYLEHMERGVPMNRSISTPYSDDESPKFIVEDEIVELMERGEPRRLDAASLELRDDLDDNTSLAASHTRSPSPALADVVNLDIPSPTAAQGDRVESLRPEAEAPEESSAAIAAEEKDAAIYTLEPAAPTSAPLGILETTPCIDVSNSAEKPFMAPLVREEAQPVEVLDMEASDDQDPANPFSDAAAVDTEGDSWPVAVQPMGTQPLHQSGGIDQRNADEAQSVVDEAAHQDSWPEASLAEGHLDADVQEDDAWAEQDLDIVVETAPPVSLPSHTETLRLTESDVIGSESLVTGDPGDQTTLETPKSTEPTHSLQADVEEDAEEDARGDYAHHLVDDISSAVEAGGSPMLEMTHTPMQSSTLIQHDVQMDDHVDEFQKHYSPLLPAHVADDQVSESAWSGNHDVDTVAAVVEEDDAWSGHDEISGLETPLDHLQADKTEVPSISAGTKETPVTQEPSFAVVSQIADAIHDAQLDSSFSGHSVEERCSETTELGGVIDEALVEGDGWGDHDEQFIAESRPADAGLFKPEIESELPVEADEPDQQPDLSTTHASFEHSNIVDNWSEEDAWNDEDIDLTDASSLAPKQEAGAPAAIGEHEDDHTNSRIAESTTTMAFGAPNIIGDTDVQPSMDTAIDHDAWNDQDLHIDVIDESRTVETAEDDAQVEIGNAIHSDLREDLWSDHDLSVQDSEVSGPDLRTTGTENNEGHQETGDHEVMGSVPEYYDPFTDASEEAQPKSTESAVSHTSEPTSAHSGAQFVDDTLLDSALDEDAWGDQDVDIEADLADDAFIPPHAVQPAHVDKVQDECPVVVVKNEARPSSILRVGSIIHQTASDQPEEVVEDAWGWDEDEVGVHLEVEKETPPPSTEEVMALADDSSASSPTEQKMDKQQFSYHEHADAEAKAEFASEDATSSLQETAHSLLPAHGATVTADRLSPLAIHKEGVISGTDSGEGDEDSTNASQSPWQDVSPASVSKRSEAGMSVGSEFESEYSIQSLDDDEHASSTQAESKTPVETSMSWTSLHTDGWQSDTHGSSGDLHSEDKSDQQAPSEEPEHKSSQPALEMQDLPDISGADSWDFDQDDNDDLQSDLMAFKQEHSPAISRTGSTRDLKTPDMDEYPVFAQQTSSTGSLPVSPSQPHTPSTPSAAATTANEVEDDSHLPLAIRQQRARLAAKGKPLPPISKYNSVKDVGATADQTLSPRLSAATSPVAAFASPAKSPLSPMLKATSPSTPAALSSPPATAYLSPALQKQRERLEQKRAAAAAAAATPLSAARRLTVTEAPKVFSSQLHGKPTSPLLSNTTLPSALKSTLGSPTLAKKTVTLAGPSEPLSPLASPSSLGEESMHLSSRRRGSSAAPTPSSPLAEGFVRRSKDGSRPNIKPVAGFASDTVVRTSQSDSHRHGSWLSNSSAPSGWDETFDDHEDPTERDSGFKVSTNVADKDRKEPLLPSSVSSSSFYQQTVPGLDDHDHYGTKTSKTTAATTTTVTPTPLTSSYLSSKKADDYDAYGPMARKKSAKSKSSMEDSTGTAMADPSNETLIGGSTLPSKTNVSLLSPTFATSMSHRHDHHHGQHSSSSSTMTGGGFFAGGSNSNSLVGDISTILSEKATSQSNRYEADDLHKKPPSSNLQKSSSWSFGSWVSSAVAVASEKIDKAYETLDPEYSRMKTRGGGSSSSSSMAMDDGLPDPESTSPFKKPGYVVGGSSLALGLASISTAGPSAGSSQAPQQHHASPPSASMNTAGLGFGSRGCLGSHGSGTGGYAGSDSRAQQQPESHAPEQRMPDWEREREQATAPRLTRKNVSGR</sequence>
<feature type="compositionally biased region" description="Acidic residues" evidence="1">
    <location>
        <begin position="1779"/>
        <end position="1790"/>
    </location>
</feature>
<reference evidence="2" key="1">
    <citation type="journal article" date="2020" name="Fungal Divers.">
        <title>Resolving the Mortierellaceae phylogeny through synthesis of multi-gene phylogenetics and phylogenomics.</title>
        <authorList>
            <person name="Vandepol N."/>
            <person name="Liber J."/>
            <person name="Desiro A."/>
            <person name="Na H."/>
            <person name="Kennedy M."/>
            <person name="Barry K."/>
            <person name="Grigoriev I.V."/>
            <person name="Miller A.N."/>
            <person name="O'Donnell K."/>
            <person name="Stajich J.E."/>
            <person name="Bonito G."/>
        </authorList>
    </citation>
    <scope>NUCLEOTIDE SEQUENCE</scope>
    <source>
        <strain evidence="2">CK1249</strain>
    </source>
</reference>
<protein>
    <submittedName>
        <fullName evidence="2">Uncharacterized protein</fullName>
    </submittedName>
</protein>
<feature type="compositionally biased region" description="Polar residues" evidence="1">
    <location>
        <begin position="512"/>
        <end position="524"/>
    </location>
</feature>
<feature type="region of interest" description="Disordered" evidence="1">
    <location>
        <begin position="1904"/>
        <end position="1974"/>
    </location>
</feature>
<proteinExistence type="predicted"/>
<feature type="compositionally biased region" description="Polar residues" evidence="1">
    <location>
        <begin position="1003"/>
        <end position="1019"/>
    </location>
</feature>
<feature type="compositionally biased region" description="Acidic residues" evidence="1">
    <location>
        <begin position="284"/>
        <end position="294"/>
    </location>
</feature>
<feature type="compositionally biased region" description="Low complexity" evidence="1">
    <location>
        <begin position="2056"/>
        <end position="2067"/>
    </location>
</feature>
<evidence type="ECO:0000313" key="2">
    <source>
        <dbReference type="EMBL" id="KAF9964020.1"/>
    </source>
</evidence>
<accession>A0A9P6M3D0</accession>
<feature type="region of interest" description="Disordered" evidence="1">
    <location>
        <begin position="1390"/>
        <end position="1460"/>
    </location>
</feature>
<feature type="compositionally biased region" description="Low complexity" evidence="1">
    <location>
        <begin position="2175"/>
        <end position="2200"/>
    </location>
</feature>
<feature type="region of interest" description="Disordered" evidence="1">
    <location>
        <begin position="2314"/>
        <end position="2337"/>
    </location>
</feature>
<feature type="compositionally biased region" description="Polar residues" evidence="1">
    <location>
        <begin position="1612"/>
        <end position="1621"/>
    </location>
</feature>
<evidence type="ECO:0000256" key="1">
    <source>
        <dbReference type="SAM" id="MobiDB-lite"/>
    </source>
</evidence>
<feature type="region of interest" description="Disordered" evidence="1">
    <location>
        <begin position="2414"/>
        <end position="2504"/>
    </location>
</feature>
<feature type="compositionally biased region" description="Basic and acidic residues" evidence="1">
    <location>
        <begin position="7"/>
        <end position="19"/>
    </location>
</feature>
<feature type="compositionally biased region" description="Basic and acidic residues" evidence="1">
    <location>
        <begin position="798"/>
        <end position="807"/>
    </location>
</feature>
<feature type="compositionally biased region" description="Polar residues" evidence="1">
    <location>
        <begin position="50"/>
        <end position="59"/>
    </location>
</feature>
<feature type="compositionally biased region" description="Polar residues" evidence="1">
    <location>
        <begin position="1706"/>
        <end position="1737"/>
    </location>
</feature>
<feature type="compositionally biased region" description="Basic and acidic residues" evidence="1">
    <location>
        <begin position="2475"/>
        <end position="2490"/>
    </location>
</feature>